<dbReference type="AlphaFoldDB" id="A0A011PXT5"/>
<name>A0A011PXT5_9PROT</name>
<dbReference type="InterPro" id="IPR048469">
    <property type="entry name" value="YchJ-like_M"/>
</dbReference>
<evidence type="ECO:0000256" key="2">
    <source>
        <dbReference type="SAM" id="MobiDB-lite"/>
    </source>
</evidence>
<feature type="compositionally biased region" description="Low complexity" evidence="2">
    <location>
        <begin position="134"/>
        <end position="148"/>
    </location>
</feature>
<evidence type="ECO:0000313" key="4">
    <source>
        <dbReference type="EMBL" id="EXI81675.1"/>
    </source>
</evidence>
<dbReference type="EMBL" id="JEMX01000020">
    <property type="protein sequence ID" value="EXI81675.1"/>
    <property type="molecule type" value="Genomic_DNA"/>
</dbReference>
<gene>
    <name evidence="4" type="ORF">AW10_01053</name>
</gene>
<evidence type="ECO:0000313" key="5">
    <source>
        <dbReference type="Proteomes" id="UP000021816"/>
    </source>
</evidence>
<dbReference type="PATRIC" id="fig|1454003.3.peg.1091"/>
<comment type="caution">
    <text evidence="4">The sequence shown here is derived from an EMBL/GenBank/DDBJ whole genome shotgun (WGS) entry which is preliminary data.</text>
</comment>
<dbReference type="Gene3D" id="3.10.450.50">
    <property type="match status" value="1"/>
</dbReference>
<dbReference type="InterPro" id="IPR032710">
    <property type="entry name" value="NTF2-like_dom_sf"/>
</dbReference>
<dbReference type="SUPFAM" id="SSF54427">
    <property type="entry name" value="NTF2-like"/>
    <property type="match status" value="1"/>
</dbReference>
<dbReference type="Proteomes" id="UP000021816">
    <property type="component" value="Unassembled WGS sequence"/>
</dbReference>
<feature type="region of interest" description="Disordered" evidence="2">
    <location>
        <begin position="134"/>
        <end position="160"/>
    </location>
</feature>
<dbReference type="HAMAP" id="MF_00612">
    <property type="entry name" value="UPF0225"/>
    <property type="match status" value="1"/>
</dbReference>
<dbReference type="STRING" id="1454003.AW10_01053"/>
<sequence length="160" mass="17181">MKQPAKSACPCGSELPYTECCGPLHDGAAAPDAAALMRSRYCAYVLAIELYLLSTWHPSTRPTQIDPDGALAPQWLGLQVRRHVTTGAASAIVEFVARYRVGGRAQRLHEISHFVQQAGRWYYVDGEFPALTSKSSAAKSPAGKSPTSIRAKPPAKGGND</sequence>
<feature type="domain" description="YchJ-like middle NTF2-like" evidence="3">
    <location>
        <begin position="33"/>
        <end position="126"/>
    </location>
</feature>
<reference evidence="4 5" key="1">
    <citation type="submission" date="2014-02" db="EMBL/GenBank/DDBJ databases">
        <title>Expanding our view of genomic diversity in Candidatus Accumulibacter clades.</title>
        <authorList>
            <person name="Skennerton C.T."/>
            <person name="Barr J.J."/>
            <person name="Slater F.R."/>
            <person name="Bond P.L."/>
            <person name="Tyson G.W."/>
        </authorList>
    </citation>
    <scope>NUCLEOTIDE SEQUENCE [LARGE SCALE GENOMIC DNA]</scope>
    <source>
        <strain evidence="5">BA-92</strain>
    </source>
</reference>
<accession>A0A011PXT5</accession>
<evidence type="ECO:0000259" key="3">
    <source>
        <dbReference type="Pfam" id="PF17775"/>
    </source>
</evidence>
<dbReference type="Pfam" id="PF17775">
    <property type="entry name" value="YchJ_M-like"/>
    <property type="match status" value="1"/>
</dbReference>
<organism evidence="4 5">
    <name type="scientific">Candidatus Accumulibacter appositus</name>
    <dbReference type="NCBI Taxonomy" id="1454003"/>
    <lineage>
        <taxon>Bacteria</taxon>
        <taxon>Pseudomonadati</taxon>
        <taxon>Pseudomonadota</taxon>
        <taxon>Betaproteobacteria</taxon>
        <taxon>Candidatus Accumulibacter</taxon>
    </lineage>
</organism>
<proteinExistence type="inferred from homology"/>
<evidence type="ECO:0000256" key="1">
    <source>
        <dbReference type="HAMAP-Rule" id="MF_00612"/>
    </source>
</evidence>
<comment type="similarity">
    <text evidence="1">Belongs to the UPF0225 family.</text>
</comment>
<dbReference type="InterPro" id="IPR023006">
    <property type="entry name" value="YchJ-like"/>
</dbReference>
<protein>
    <recommendedName>
        <fullName evidence="1">UPF0225 protein AW10_01053</fullName>
    </recommendedName>
</protein>